<name>A0A9P6IE55_9PEZI</name>
<evidence type="ECO:0000313" key="2">
    <source>
        <dbReference type="EMBL" id="KAF9881015.1"/>
    </source>
</evidence>
<dbReference type="Gene3D" id="3.50.30.50">
    <property type="entry name" value="Putative cyclase"/>
    <property type="match status" value="1"/>
</dbReference>
<dbReference type="PANTHER" id="PTHR34861:SF11">
    <property type="entry name" value="CYCLASE"/>
    <property type="match status" value="1"/>
</dbReference>
<comment type="similarity">
    <text evidence="1">Belongs to the Cyclase 1 superfamily.</text>
</comment>
<evidence type="ECO:0008006" key="4">
    <source>
        <dbReference type="Google" id="ProtNLM"/>
    </source>
</evidence>
<comment type="caution">
    <text evidence="2">The sequence shown here is derived from an EMBL/GenBank/DDBJ whole genome shotgun (WGS) entry which is preliminary data.</text>
</comment>
<dbReference type="PANTHER" id="PTHR34861">
    <property type="match status" value="1"/>
</dbReference>
<dbReference type="Proteomes" id="UP000781932">
    <property type="component" value="Unassembled WGS sequence"/>
</dbReference>
<reference evidence="2" key="1">
    <citation type="submission" date="2020-03" db="EMBL/GenBank/DDBJ databases">
        <authorList>
            <person name="He L."/>
        </authorList>
    </citation>
    <scope>NUCLEOTIDE SEQUENCE</scope>
    <source>
        <strain evidence="2">CkLH20</strain>
    </source>
</reference>
<evidence type="ECO:0000313" key="3">
    <source>
        <dbReference type="Proteomes" id="UP000781932"/>
    </source>
</evidence>
<reference evidence="2" key="2">
    <citation type="submission" date="2020-11" db="EMBL/GenBank/DDBJ databases">
        <title>Whole genome sequencing of Colletotrichum sp.</title>
        <authorList>
            <person name="Li H."/>
        </authorList>
    </citation>
    <scope>NUCLEOTIDE SEQUENCE</scope>
    <source>
        <strain evidence="2">CkLH20</strain>
    </source>
</reference>
<dbReference type="InterPro" id="IPR037175">
    <property type="entry name" value="KFase_sf"/>
</dbReference>
<sequence>MKRIQQLGQQLLTSDKKETMVSGVTLNENGIPPFESLPLGKDDPRYSAWGLYGDKDELGSLNRLTDERVAAAARSEIKTGARVSLNWSLTAQPEPFFARQAFRHDIIPKPPFFANDDIWTFNSQSSSQWDGLRHCGYQNEKKFYNGVTMEQVHAVDGEGKKSDVLGIQAWQKHGIVGRGVLVDYHSWRLSQNKPYDPFAHDSIPASDLKACLKAQGTEVRFGDILFTRTGFMAAHATKTPADLQTYRVAEPQVFSGVAQSEETIRWVWENFSAVAGDQPTFECWPRRDPQYWMHEIFLGGWGMPIGELFDLEALAEKCKQENRWSFFVSSEPCHVPGGVASPPNILAIF</sequence>
<organism evidence="2 3">
    <name type="scientific">Colletotrichum karsti</name>
    <dbReference type="NCBI Taxonomy" id="1095194"/>
    <lineage>
        <taxon>Eukaryota</taxon>
        <taxon>Fungi</taxon>
        <taxon>Dikarya</taxon>
        <taxon>Ascomycota</taxon>
        <taxon>Pezizomycotina</taxon>
        <taxon>Sordariomycetes</taxon>
        <taxon>Hypocreomycetidae</taxon>
        <taxon>Glomerellales</taxon>
        <taxon>Glomerellaceae</taxon>
        <taxon>Colletotrichum</taxon>
        <taxon>Colletotrichum boninense species complex</taxon>
    </lineage>
</organism>
<protein>
    <recommendedName>
        <fullName evidence="4">Cyclase</fullName>
    </recommendedName>
</protein>
<dbReference type="OrthoDB" id="5396at2759"/>
<dbReference type="GO" id="GO:0019441">
    <property type="term" value="P:L-tryptophan catabolic process to kynurenine"/>
    <property type="evidence" value="ECO:0007669"/>
    <property type="project" value="InterPro"/>
</dbReference>
<dbReference type="InterPro" id="IPR007325">
    <property type="entry name" value="KFase/CYL"/>
</dbReference>
<dbReference type="AlphaFoldDB" id="A0A9P6IE55"/>
<dbReference type="GeneID" id="62156958"/>
<dbReference type="RefSeq" id="XP_038750476.1">
    <property type="nucleotide sequence ID" value="XM_038883884.1"/>
</dbReference>
<evidence type="ECO:0000256" key="1">
    <source>
        <dbReference type="ARBA" id="ARBA00007865"/>
    </source>
</evidence>
<dbReference type="EMBL" id="JAATWM020000003">
    <property type="protein sequence ID" value="KAF9881015.1"/>
    <property type="molecule type" value="Genomic_DNA"/>
</dbReference>
<dbReference type="Pfam" id="PF04199">
    <property type="entry name" value="Cyclase"/>
    <property type="match status" value="1"/>
</dbReference>
<dbReference type="GO" id="GO:0004061">
    <property type="term" value="F:arylformamidase activity"/>
    <property type="evidence" value="ECO:0007669"/>
    <property type="project" value="InterPro"/>
</dbReference>
<keyword evidence="3" id="KW-1185">Reference proteome</keyword>
<accession>A0A9P6IE55</accession>
<gene>
    <name evidence="2" type="ORF">CkaCkLH20_01165</name>
</gene>
<proteinExistence type="inferred from homology"/>